<proteinExistence type="inferred from homology"/>
<dbReference type="EMBL" id="JASXSV010000020">
    <property type="protein sequence ID" value="MDP0589760.1"/>
    <property type="molecule type" value="Genomic_DNA"/>
</dbReference>
<dbReference type="PANTHER" id="PTHR31793">
    <property type="entry name" value="4-HYDROXYBENZOYL-COA THIOESTERASE FAMILY MEMBER"/>
    <property type="match status" value="1"/>
</dbReference>
<sequence>MFLCDSEPFSISVRVYFEDTDAGGIVFYVNYLKFMERARTELLRTLDFASGEMLAKNRIIVVADAHVKYHLPARLDDVLDVTAELDSVGRSRIIFHQQVLQEHSKKVLCTGRIVVACLNMESMKPAPLPTNIQTTMLHAVSDKPR</sequence>
<evidence type="ECO:0000313" key="4">
    <source>
        <dbReference type="Proteomes" id="UP001178148"/>
    </source>
</evidence>
<reference evidence="3 4" key="1">
    <citation type="journal article" date="2023" name="bioRxiv">
        <title>An intranuclear bacterial parasite of deep-sea mussels expresses apoptosis inhibitors acquired from its host.</title>
        <authorList>
            <person name="Gonzalez Porras M.A."/>
            <person name="Assie A."/>
            <person name="Tietjen M."/>
            <person name="Violette M."/>
            <person name="Kleiner M."/>
            <person name="Gruber-Vodicka H."/>
            <person name="Dubilier N."/>
            <person name="Leisch N."/>
        </authorList>
    </citation>
    <scope>NUCLEOTIDE SEQUENCE [LARGE SCALE GENOMIC DNA]</scope>
    <source>
        <strain evidence="3">IAP13</strain>
    </source>
</reference>
<accession>A0AA90NUT3</accession>
<dbReference type="Gene3D" id="3.10.129.10">
    <property type="entry name" value="Hotdog Thioesterase"/>
    <property type="match status" value="1"/>
</dbReference>
<dbReference type="PIRSF" id="PIRSF003230">
    <property type="entry name" value="YbgC"/>
    <property type="match status" value="1"/>
</dbReference>
<dbReference type="InterPro" id="IPR014166">
    <property type="entry name" value="Tol-Pal_acyl-CoA_thioesterase"/>
</dbReference>
<evidence type="ECO:0000256" key="2">
    <source>
        <dbReference type="ARBA" id="ARBA00022801"/>
    </source>
</evidence>
<organism evidence="3 4">
    <name type="scientific">Candidatus Endonucleibacter bathymodioli</name>
    <dbReference type="NCBI Taxonomy" id="539814"/>
    <lineage>
        <taxon>Bacteria</taxon>
        <taxon>Pseudomonadati</taxon>
        <taxon>Pseudomonadota</taxon>
        <taxon>Gammaproteobacteria</taxon>
        <taxon>Oceanospirillales</taxon>
        <taxon>Endozoicomonadaceae</taxon>
        <taxon>Candidatus Endonucleibacter</taxon>
    </lineage>
</organism>
<dbReference type="NCBIfam" id="TIGR02799">
    <property type="entry name" value="thio_ybgC"/>
    <property type="match status" value="1"/>
</dbReference>
<dbReference type="Proteomes" id="UP001178148">
    <property type="component" value="Unassembled WGS sequence"/>
</dbReference>
<keyword evidence="2" id="KW-0378">Hydrolase</keyword>
<evidence type="ECO:0000313" key="3">
    <source>
        <dbReference type="EMBL" id="MDP0589760.1"/>
    </source>
</evidence>
<dbReference type="SUPFAM" id="SSF54637">
    <property type="entry name" value="Thioesterase/thiol ester dehydrase-isomerase"/>
    <property type="match status" value="1"/>
</dbReference>
<dbReference type="GO" id="GO:0047617">
    <property type="term" value="F:fatty acyl-CoA hydrolase activity"/>
    <property type="evidence" value="ECO:0007669"/>
    <property type="project" value="TreeGrafter"/>
</dbReference>
<dbReference type="Pfam" id="PF13279">
    <property type="entry name" value="4HBT_2"/>
    <property type="match status" value="1"/>
</dbReference>
<gene>
    <name evidence="3" type="primary">ybgC</name>
    <name evidence="3" type="ORF">QS748_11455</name>
</gene>
<name>A0AA90NUT3_9GAMM</name>
<dbReference type="InterPro" id="IPR006684">
    <property type="entry name" value="YbgC/YbaW"/>
</dbReference>
<dbReference type="AlphaFoldDB" id="A0AA90NUT3"/>
<protein>
    <submittedName>
        <fullName evidence="3">Tol-pal system-associated acyl-CoA thioesterase</fullName>
    </submittedName>
</protein>
<dbReference type="CDD" id="cd00586">
    <property type="entry name" value="4HBT"/>
    <property type="match status" value="1"/>
</dbReference>
<dbReference type="PANTHER" id="PTHR31793:SF37">
    <property type="entry name" value="ACYL-COA THIOESTER HYDROLASE YBGC"/>
    <property type="match status" value="1"/>
</dbReference>
<keyword evidence="4" id="KW-1185">Reference proteome</keyword>
<comment type="similarity">
    <text evidence="1">Belongs to the 4-hydroxybenzoyl-CoA thioesterase family.</text>
</comment>
<comment type="caution">
    <text evidence="3">The sequence shown here is derived from an EMBL/GenBank/DDBJ whole genome shotgun (WGS) entry which is preliminary data.</text>
</comment>
<evidence type="ECO:0000256" key="1">
    <source>
        <dbReference type="ARBA" id="ARBA00005953"/>
    </source>
</evidence>
<dbReference type="NCBIfam" id="TIGR00051">
    <property type="entry name" value="YbgC/FadM family acyl-CoA thioesterase"/>
    <property type="match status" value="1"/>
</dbReference>
<dbReference type="InterPro" id="IPR029069">
    <property type="entry name" value="HotDog_dom_sf"/>
</dbReference>
<dbReference type="FunFam" id="3.10.129.10:FF:000004">
    <property type="entry name" value="Tol-pal system-associated acyl-CoA thioesterase"/>
    <property type="match status" value="1"/>
</dbReference>
<dbReference type="InterPro" id="IPR050563">
    <property type="entry name" value="4-hydroxybenzoyl-CoA_TE"/>
</dbReference>